<protein>
    <recommendedName>
        <fullName evidence="2">Phophatidylinositol-4-phosphate 5-kinase</fullName>
    </recommendedName>
</protein>
<evidence type="ECO:0000313" key="1">
    <source>
        <dbReference type="EMBL" id="SFV71314.1"/>
    </source>
</evidence>
<evidence type="ECO:0008006" key="2">
    <source>
        <dbReference type="Google" id="ProtNLM"/>
    </source>
</evidence>
<reference evidence="1" key="1">
    <citation type="submission" date="2016-10" db="EMBL/GenBank/DDBJ databases">
        <authorList>
            <person name="de Groot N.N."/>
        </authorList>
    </citation>
    <scope>NUCLEOTIDE SEQUENCE</scope>
</reference>
<organism evidence="1">
    <name type="scientific">hydrothermal vent metagenome</name>
    <dbReference type="NCBI Taxonomy" id="652676"/>
    <lineage>
        <taxon>unclassified sequences</taxon>
        <taxon>metagenomes</taxon>
        <taxon>ecological metagenomes</taxon>
    </lineage>
</organism>
<dbReference type="Gene3D" id="3.90.930.1">
    <property type="match status" value="1"/>
</dbReference>
<name>A0A1W1CZR8_9ZZZZ</name>
<proteinExistence type="predicted"/>
<dbReference type="InterPro" id="IPR011652">
    <property type="entry name" value="MORN_2"/>
</dbReference>
<dbReference type="SUPFAM" id="SSF82185">
    <property type="entry name" value="Histone H3 K4-specific methyltransferase SET7/9 N-terminal domain"/>
    <property type="match status" value="1"/>
</dbReference>
<dbReference type="Pfam" id="PF07661">
    <property type="entry name" value="MORN_2"/>
    <property type="match status" value="3"/>
</dbReference>
<dbReference type="AlphaFoldDB" id="A0A1W1CZR8"/>
<dbReference type="EMBL" id="FPHM01000227">
    <property type="protein sequence ID" value="SFV71314.1"/>
    <property type="molecule type" value="Genomic_DNA"/>
</dbReference>
<sequence length="225" mass="26347">MTKYFTILILILSTQVNGELFTEYFKDGVVKSNIEYKDDTRSPVTEGIKQGVEKVYYNTGELAFQVNNIEGKRDGAMNWYDRENNHLEIIHYQMGKRHGLNNTFFSDGTLRIEVNYMNDKKEGLEKYYFSTGKLASEVKFIQGQKEGQQREYKKDGSLDNDVMYKHGYKEGEKHWYNKKGKVIKTVMYKMDRPIELMKVVQAKKTDETIKALQGLDFNPNNRKVD</sequence>
<accession>A0A1W1CZR8</accession>
<gene>
    <name evidence="1" type="ORF">MNB_SV-13-67</name>
</gene>